<evidence type="ECO:0000313" key="2">
    <source>
        <dbReference type="WBParaSite" id="PS1159_v2.g19508.t1"/>
    </source>
</evidence>
<dbReference type="WBParaSite" id="PS1159_v2.g19508.t1">
    <property type="protein sequence ID" value="PS1159_v2.g19508.t1"/>
    <property type="gene ID" value="PS1159_v2.g19508"/>
</dbReference>
<organism evidence="1 2">
    <name type="scientific">Panagrolaimus sp. PS1159</name>
    <dbReference type="NCBI Taxonomy" id="55785"/>
    <lineage>
        <taxon>Eukaryota</taxon>
        <taxon>Metazoa</taxon>
        <taxon>Ecdysozoa</taxon>
        <taxon>Nematoda</taxon>
        <taxon>Chromadorea</taxon>
        <taxon>Rhabditida</taxon>
        <taxon>Tylenchina</taxon>
        <taxon>Panagrolaimomorpha</taxon>
        <taxon>Panagrolaimoidea</taxon>
        <taxon>Panagrolaimidae</taxon>
        <taxon>Panagrolaimus</taxon>
    </lineage>
</organism>
<proteinExistence type="predicted"/>
<reference evidence="2" key="1">
    <citation type="submission" date="2022-11" db="UniProtKB">
        <authorList>
            <consortium name="WormBaseParasite"/>
        </authorList>
    </citation>
    <scope>IDENTIFICATION</scope>
</reference>
<name>A0AC35FPG3_9BILA</name>
<accession>A0AC35FPG3</accession>
<sequence length="1140" mass="128221">MPKMAPHSSSLQPTKIHGYPPSSQSHTVSFHQPIPAAATSQIPHGIGLPPPPGLDPRKGKLMCIKVRMLDDTTAVFHLGHKATGQALFDEVCRHLNLLESDYFGLEFIDVYGNKVWLDKEKSILRQITSTQSDARFYFIVKFYTPNPADLEEEYTRYLISLQIRRDLAQGEFVCNENTAALLVAYIVQADCGDFSFEDYPDHTYLSPISFIPHQTVAFQIKVMEIHKQLIGMSPGEADLNLLEVARRCDFYGIKLHIAKDIEGTDVNLSINHNGVKVFHHLVSVSVFSWAKIRKLSFKRNKLHLKLHPESNPYYKETVEFIFDTRNECKNFWKKCVEHHAFFRCIEISEPKKERKLFSRGSSFRYHGRTQKQLIDYVREHHKRREPFSRPLRPSASRSGSAQRHIQFNVIDATTGSLTKKPKDDTKTTLKSNGNGIQQPENNAAYYSSSEILQSKSKNRPKSNYHPTTSYISDNERQCVSDLESSNKHPYIHQKTFKTKHEPIKETTITSEQQQQQHADPMSLSLPNVLGDDIKVVCREFEIKMETKPQKSASGDNFLEQVNNPNAHFDYYLDNMSEGSYKLHDLEHGGASSSQSDVASSATDPRVYSTTFTTKRIGNVVVKKIGAPKTEKKQHRSDDDDDSSGYSEHNHRAKSVPSSRYAQVMRQSLAAGGITRFRGAVPIPIDGPEATPPPSQHSSIPPIQTNNIIRPVVLSPTHQRSSTFSTAGKLSSFENNENKKILVVTPTSNISSSTTDESKYAVVHRIKQPPPPQNIGLSSFSPVTPESGFRSIATSSKSSSESKHFTQPKEEELSEEITSTYGASGPIKGKVIHKENLIITPEGISVRENVKKMEKPKVPPKPKTTVTGTVITTSHERKPTPPTVFAKTLKSTNEISFDSLLEPLESVLKDAQELSVFSKGKQQPEEKQRHEQPTLISVESVDRPEIKKLHLFNSQIPYTLTMRNLDSSSSSATTHSSTFTPVNFEDSKKIQNIDVSKHHKTIDLVQRKRLPSQDSFSSEDHSLSTIDTGNVVDYVMRRRSLSSDRSKKSSNTKRNDPRRLTTQPIVRFEENEMQQKEAPFAKPEAEDQDELPAPPTGLASPVEPVKFVDESTSKDTSSDEKLNESQSSTNRTESGVLMTDF</sequence>
<evidence type="ECO:0000313" key="1">
    <source>
        <dbReference type="Proteomes" id="UP000887580"/>
    </source>
</evidence>
<dbReference type="Proteomes" id="UP000887580">
    <property type="component" value="Unplaced"/>
</dbReference>
<protein>
    <submittedName>
        <fullName evidence="2">Moesin/ezrin/radixin homolog 1</fullName>
    </submittedName>
</protein>